<feature type="domain" description="DUF4351" evidence="2">
    <location>
        <begin position="237"/>
        <end position="295"/>
    </location>
</feature>
<dbReference type="EMBL" id="JACJTC010000042">
    <property type="protein sequence ID" value="MBD2616181.1"/>
    <property type="molecule type" value="Genomic_DNA"/>
</dbReference>
<comment type="caution">
    <text evidence="3">The sequence shown here is derived from an EMBL/GenBank/DDBJ whole genome shotgun (WGS) entry which is preliminary data.</text>
</comment>
<dbReference type="Pfam" id="PF14261">
    <property type="entry name" value="DUF4351"/>
    <property type="match status" value="1"/>
</dbReference>
<keyword evidence="4" id="KW-1185">Reference proteome</keyword>
<sequence>MRRDSIFYKLFQQSPSLLFELLTNRPINAESYRFDSVAVKEPKFEIDGVFLPPENQGAGVVYFCEVQFQKDEQLYERVFAESSLYFYRNSARFSDWQAVIIYPSRNIEQTNIYPHRGLLNSNQVHRVYLDELGDIRQLPLSLALMVLTTLDDELAPQEARYLLERSSVEQPETSNNAIIDLVTTIMVYKFEQLSRKEVESMLGITLKETRVYREIKEEGREQGLEQGREQGLEQGREQGREAEARSLIFRQLTKRVGELPQQLRQRLESLSLEQLENLGEALLDFTSMADLQAWLEALEG</sequence>
<protein>
    <submittedName>
        <fullName evidence="3">Rpn family recombination-promoting nuclease/putative transposase</fullName>
    </submittedName>
</protein>
<dbReference type="InterPro" id="IPR025587">
    <property type="entry name" value="DUF4351"/>
</dbReference>
<evidence type="ECO:0000313" key="4">
    <source>
        <dbReference type="Proteomes" id="UP000606396"/>
    </source>
</evidence>
<dbReference type="PANTHER" id="PTHR35586:SF2">
    <property type="entry name" value="SLL1542 PROTEIN"/>
    <property type="match status" value="1"/>
</dbReference>
<dbReference type="InterPro" id="IPR010106">
    <property type="entry name" value="RpnA"/>
</dbReference>
<gene>
    <name evidence="3" type="ORF">H6G94_33895</name>
</gene>
<proteinExistence type="predicted"/>
<name>A0ABR8HJZ0_NOSPU</name>
<organism evidence="3 4">
    <name type="scientific">Nostoc punctiforme FACHB-252</name>
    <dbReference type="NCBI Taxonomy" id="1357509"/>
    <lineage>
        <taxon>Bacteria</taxon>
        <taxon>Bacillati</taxon>
        <taxon>Cyanobacteriota</taxon>
        <taxon>Cyanophyceae</taxon>
        <taxon>Nostocales</taxon>
        <taxon>Nostocaceae</taxon>
        <taxon>Nostoc</taxon>
    </lineage>
</organism>
<evidence type="ECO:0000259" key="2">
    <source>
        <dbReference type="Pfam" id="PF14261"/>
    </source>
</evidence>
<dbReference type="Proteomes" id="UP000606396">
    <property type="component" value="Unassembled WGS sequence"/>
</dbReference>
<reference evidence="3 4" key="1">
    <citation type="journal article" date="2020" name="ISME J.">
        <title>Comparative genomics reveals insights into cyanobacterial evolution and habitat adaptation.</title>
        <authorList>
            <person name="Chen M.Y."/>
            <person name="Teng W.K."/>
            <person name="Zhao L."/>
            <person name="Hu C.X."/>
            <person name="Zhou Y.K."/>
            <person name="Han B.P."/>
            <person name="Song L.R."/>
            <person name="Shu W.S."/>
        </authorList>
    </citation>
    <scope>NUCLEOTIDE SEQUENCE [LARGE SCALE GENOMIC DNA]</scope>
    <source>
        <strain evidence="3 4">FACHB-252</strain>
    </source>
</reference>
<dbReference type="NCBIfam" id="TIGR01784">
    <property type="entry name" value="T_den_put_tspse"/>
    <property type="match status" value="1"/>
</dbReference>
<feature type="region of interest" description="Disordered" evidence="1">
    <location>
        <begin position="219"/>
        <end position="239"/>
    </location>
</feature>
<dbReference type="InterPro" id="IPR022573">
    <property type="entry name" value="DUF2887"/>
</dbReference>
<dbReference type="Pfam" id="PF11103">
    <property type="entry name" value="DUF2887"/>
    <property type="match status" value="1"/>
</dbReference>
<accession>A0ABR8HJZ0</accession>
<evidence type="ECO:0000256" key="1">
    <source>
        <dbReference type="SAM" id="MobiDB-lite"/>
    </source>
</evidence>
<dbReference type="PANTHER" id="PTHR35586">
    <property type="entry name" value="SLL1691 PROTEIN"/>
    <property type="match status" value="1"/>
</dbReference>
<evidence type="ECO:0000313" key="3">
    <source>
        <dbReference type="EMBL" id="MBD2616181.1"/>
    </source>
</evidence>
<dbReference type="RefSeq" id="WP_190952640.1">
    <property type="nucleotide sequence ID" value="NZ_JACJTC010000042.1"/>
</dbReference>